<dbReference type="EMBL" id="KJ645900">
    <property type="protein sequence ID" value="AII17266.1"/>
    <property type="molecule type" value="Genomic_DNA"/>
</dbReference>
<gene>
    <name evidence="1" type="ORF">AaV_342</name>
</gene>
<protein>
    <submittedName>
        <fullName evidence="1">Uncharacterized protein</fullName>
    </submittedName>
</protein>
<accession>A0A076FII1</accession>
<proteinExistence type="predicted"/>
<keyword evidence="2" id="KW-1185">Reference proteome</keyword>
<evidence type="ECO:0000313" key="1">
    <source>
        <dbReference type="EMBL" id="AII17266.1"/>
    </source>
</evidence>
<dbReference type="Proteomes" id="UP000028667">
    <property type="component" value="Segment"/>
</dbReference>
<dbReference type="RefSeq" id="YP_009052411.1">
    <property type="nucleotide sequence ID" value="NC_024697.1"/>
</dbReference>
<evidence type="ECO:0000313" key="2">
    <source>
        <dbReference type="Proteomes" id="UP000028667"/>
    </source>
</evidence>
<sequence>MGCNSSTPRKSDVESNGVPEFDEFDNIILANILRKLKAGKGLLDYCEDYTKVDSKIKAVYYNGGNLEDKCKVGEIYAYMAGSDEMKQANVDLKTFVAKMSPSEKPKLNYELNKKIANMYPEFTRLYGKDMARKFL</sequence>
<name>A0A076FII1_9VIRU</name>
<dbReference type="GeneID" id="20041757"/>
<organism evidence="1 2">
    <name type="scientific">Aureococcus anophagefferens virus</name>
    <dbReference type="NCBI Taxonomy" id="1474867"/>
    <lineage>
        <taxon>Viruses</taxon>
        <taxon>Varidnaviria</taxon>
        <taxon>Bamfordvirae</taxon>
        <taxon>Nucleocytoviricota</taxon>
        <taxon>Megaviricetes</taxon>
        <taxon>Imitervirales</taxon>
        <taxon>Schizomimiviridae</taxon>
        <taxon>Kratosvirus</taxon>
        <taxon>Kratosvirus quantuckense</taxon>
    </lineage>
</organism>
<dbReference type="KEGG" id="vg:20041757"/>
<reference evidence="1 2" key="1">
    <citation type="journal article" date="2014" name="Virology">
        <title>Genome of brown tide virus (AaV), the little giant of the Megaviridae, elucidates NCLDV genome expansion and host-virus coevolution.</title>
        <authorList>
            <person name="Moniruzzaman M."/>
            <person name="LeCleir G.R."/>
            <person name="Brown C.M."/>
            <person name="Gobler C.J."/>
            <person name="Bidle K.D."/>
            <person name="Wilson W.H."/>
            <person name="Wilhelm S.W."/>
        </authorList>
    </citation>
    <scope>NUCLEOTIDE SEQUENCE [LARGE SCALE GENOMIC DNA]</scope>
    <source>
        <strain evidence="1">BtV-01</strain>
    </source>
</reference>